<protein>
    <submittedName>
        <fullName evidence="1">Uncharacterized protein</fullName>
    </submittedName>
</protein>
<evidence type="ECO:0000313" key="2">
    <source>
        <dbReference type="Proteomes" id="UP000223906"/>
    </source>
</evidence>
<keyword evidence="2" id="KW-1185">Reference proteome</keyword>
<sequence>MAKGVKMTGAEFTAFTAADWGPDAYWDDTVFRHNGEEVDDLGTVEPTDEIVILSGIVIFGYEAGAKAECALKFARKWLKSQSHTSITVEVPNGDIATFKADMKARGFKVLACPSPPT</sequence>
<reference evidence="1 2" key="1">
    <citation type="submission" date="2017-02" db="EMBL/GenBank/DDBJ databases">
        <title>The first characterized phage against a member of the ecologically important #sphingomonads reveals high dissimilarity against all other known phages.</title>
        <authorList>
            <person name="Nielsen T.K."/>
            <person name="Carstens A.B."/>
            <person name="Kot W."/>
            <person name="Lametsch R."/>
            <person name="Neve H."/>
            <person name="Hansen L.H."/>
        </authorList>
    </citation>
    <scope>NUCLEOTIDE SEQUENCE [LARGE SCALE GENOMIC DNA]</scope>
</reference>
<dbReference type="EMBL" id="KY629563">
    <property type="protein sequence ID" value="ARK07550.1"/>
    <property type="molecule type" value="Genomic_DNA"/>
</dbReference>
<accession>A0A1W6DX11</accession>
<organism evidence="1 2">
    <name type="scientific">Sphingobium phage Lacusarx</name>
    <dbReference type="NCBI Taxonomy" id="1980139"/>
    <lineage>
        <taxon>Viruses</taxon>
        <taxon>Duplodnaviria</taxon>
        <taxon>Heunggongvirae</taxon>
        <taxon>Uroviricota</taxon>
        <taxon>Caudoviricetes</taxon>
        <taxon>Lacusarxvirus</taxon>
        <taxon>Lacusarxvirus lacusarx</taxon>
    </lineage>
</organism>
<evidence type="ECO:0000313" key="1">
    <source>
        <dbReference type="EMBL" id="ARK07550.1"/>
    </source>
</evidence>
<name>A0A1W6DX11_9CAUD</name>
<gene>
    <name evidence="1" type="ORF">LAV_00175</name>
</gene>
<dbReference type="Proteomes" id="UP000223906">
    <property type="component" value="Segment"/>
</dbReference>
<proteinExistence type="predicted"/>